<dbReference type="Proteomes" id="UP000664521">
    <property type="component" value="Unassembled WGS sequence"/>
</dbReference>
<evidence type="ECO:0000256" key="12">
    <source>
        <dbReference type="PIRSR" id="PIRSR602403-1"/>
    </source>
</evidence>
<evidence type="ECO:0000256" key="4">
    <source>
        <dbReference type="ARBA" id="ARBA00022617"/>
    </source>
</evidence>
<evidence type="ECO:0000256" key="1">
    <source>
        <dbReference type="ARBA" id="ARBA00001971"/>
    </source>
</evidence>
<dbReference type="InterPro" id="IPR017972">
    <property type="entry name" value="Cyt_P450_CS"/>
</dbReference>
<dbReference type="PROSITE" id="PS00086">
    <property type="entry name" value="CYTOCHROME_P450"/>
    <property type="match status" value="1"/>
</dbReference>
<organism evidence="13 14">
    <name type="scientific">Heterodermia speciosa</name>
    <dbReference type="NCBI Taxonomy" id="116794"/>
    <lineage>
        <taxon>Eukaryota</taxon>
        <taxon>Fungi</taxon>
        <taxon>Dikarya</taxon>
        <taxon>Ascomycota</taxon>
        <taxon>Pezizomycotina</taxon>
        <taxon>Lecanoromycetes</taxon>
        <taxon>OSLEUM clade</taxon>
        <taxon>Lecanoromycetidae</taxon>
        <taxon>Caliciales</taxon>
        <taxon>Physciaceae</taxon>
        <taxon>Heterodermia</taxon>
    </lineage>
</organism>
<dbReference type="CDD" id="cd11040">
    <property type="entry name" value="CYP7_CYP8-like"/>
    <property type="match status" value="1"/>
</dbReference>
<dbReference type="CDD" id="cd11041">
    <property type="entry name" value="CYP503A1-like"/>
    <property type="match status" value="1"/>
</dbReference>
<keyword evidence="10" id="KW-0503">Monooxygenase</keyword>
<keyword evidence="8" id="KW-0560">Oxidoreductase</keyword>
<keyword evidence="9 12" id="KW-0408">Iron</keyword>
<dbReference type="EMBL" id="CAJPDS010000081">
    <property type="protein sequence ID" value="CAF9935288.1"/>
    <property type="molecule type" value="Genomic_DNA"/>
</dbReference>
<dbReference type="PANTHER" id="PTHR46206">
    <property type="entry name" value="CYTOCHROME P450"/>
    <property type="match status" value="1"/>
</dbReference>
<keyword evidence="14" id="KW-1185">Reference proteome</keyword>
<sequence>MDDVGEAFRKPDTLSHDDFVEFLMRSFGVSDLGVDKMYQKFSPDGHIMFHPNPQQKCLARLTTDLHKHQLLSGGPEFESLSSKFVQYLDGSLRWEVMDHAYVLEDRRPNQKTVSLLSWCMEILVKAGTSVFFGDELLRIDPELPRLFYEFDKNAWMILYRVPKMFSQNATSPLARNIETLTAYFRLPKDERPGATWFNQTLEAEQRQLGMTDDDIARLMMLIHWGSNANTFKLCFWILAYLLNDIELLDAIRTETDRAMCNDTVNLEHLMDHCPRLEAVFFEVLRLKSSSISMRKVVGPTEIGGKVLRPGYRVLVPFRQLHLNKDVFGEDATEFNPERFLLHKELSNSASFKPFGGGANYCPGRFIARQEVVTFIALVLYRFDINWAQQPDHSQKGCWMKNMPKHSTSRPTLGIMGPADGEDVIIDIKQRKHDMSAAGSAFPVATLDNWHICVSSEQSIKELEQAPEAHFSLHAIAKEMFQPRYTMNGYELKEEPKANSSGHSRVLRTLLTSNLPILLPVIRSRVSKRFTREISSYENSNGWSSVQTFAMAKKVVTEANSYVFFGEFIANDPDFLKAAQQYPQDVFVTGEILRLTPAVFAPFIANLCTSGHRASKMLVKHLTPMVENRLRNRGQHPNKPLDCVQWIIDSSPHDNSWTSERVIQEILALWFGSVHQLAMSLTYALYDLCDHPEYITPLRKELEAATLEDYSAWQPESMPRLDSFLKESSRLNPSDAVSVRRKVLAPYTFKDGTHFEEGSWACVPQRALMRDSTNYTSPTSFQGFRFVPMDTAKSQSSFTDTGPKFPFWGAGKRVCPGRFYASAALKIMVAEILLNFDCELLSGKASRSFSWRSAIIPRAGTKLLMRRRSPS</sequence>
<accession>A0A8H3IWA5</accession>
<comment type="cofactor">
    <cofactor evidence="1 12">
        <name>heme</name>
        <dbReference type="ChEBI" id="CHEBI:30413"/>
    </cofactor>
</comment>
<keyword evidence="7" id="KW-1133">Transmembrane helix</keyword>
<dbReference type="Pfam" id="PF00067">
    <property type="entry name" value="p450"/>
    <property type="match status" value="2"/>
</dbReference>
<reference evidence="13" key="1">
    <citation type="submission" date="2021-03" db="EMBL/GenBank/DDBJ databases">
        <authorList>
            <person name="Tagirdzhanova G."/>
        </authorList>
    </citation>
    <scope>NUCLEOTIDE SEQUENCE</scope>
</reference>
<dbReference type="InterPro" id="IPR001128">
    <property type="entry name" value="Cyt_P450"/>
</dbReference>
<feature type="binding site" description="axial binding residue" evidence="12">
    <location>
        <position position="361"/>
    </location>
    <ligand>
        <name>heme</name>
        <dbReference type="ChEBI" id="CHEBI:30413"/>
    </ligand>
    <ligandPart>
        <name>Fe</name>
        <dbReference type="ChEBI" id="CHEBI:18248"/>
    </ligandPart>
</feature>
<dbReference type="InterPro" id="IPR036396">
    <property type="entry name" value="Cyt_P450_sf"/>
</dbReference>
<comment type="similarity">
    <text evidence="3">Belongs to the cytochrome P450 family.</text>
</comment>
<evidence type="ECO:0000256" key="3">
    <source>
        <dbReference type="ARBA" id="ARBA00010617"/>
    </source>
</evidence>
<evidence type="ECO:0000256" key="10">
    <source>
        <dbReference type="ARBA" id="ARBA00023033"/>
    </source>
</evidence>
<protein>
    <recommendedName>
        <fullName evidence="15">Cytochrome P450</fullName>
    </recommendedName>
</protein>
<dbReference type="GO" id="GO:0005506">
    <property type="term" value="F:iron ion binding"/>
    <property type="evidence" value="ECO:0007669"/>
    <property type="project" value="InterPro"/>
</dbReference>
<dbReference type="Gene3D" id="1.10.630.10">
    <property type="entry name" value="Cytochrome P450"/>
    <property type="match status" value="2"/>
</dbReference>
<evidence type="ECO:0000256" key="7">
    <source>
        <dbReference type="ARBA" id="ARBA00022989"/>
    </source>
</evidence>
<keyword evidence="11" id="KW-0472">Membrane</keyword>
<evidence type="ECO:0008006" key="15">
    <source>
        <dbReference type="Google" id="ProtNLM"/>
    </source>
</evidence>
<comment type="caution">
    <text evidence="13">The sequence shown here is derived from an EMBL/GenBank/DDBJ whole genome shotgun (WGS) entry which is preliminary data.</text>
</comment>
<dbReference type="GO" id="GO:0004497">
    <property type="term" value="F:monooxygenase activity"/>
    <property type="evidence" value="ECO:0007669"/>
    <property type="project" value="UniProtKB-KW"/>
</dbReference>
<dbReference type="AlphaFoldDB" id="A0A8H3IWA5"/>
<dbReference type="OrthoDB" id="1844152at2759"/>
<evidence type="ECO:0000256" key="11">
    <source>
        <dbReference type="ARBA" id="ARBA00023136"/>
    </source>
</evidence>
<evidence type="ECO:0000256" key="6">
    <source>
        <dbReference type="ARBA" id="ARBA00022723"/>
    </source>
</evidence>
<gene>
    <name evidence="13" type="ORF">HETSPECPRED_009729</name>
</gene>
<evidence type="ECO:0000313" key="13">
    <source>
        <dbReference type="EMBL" id="CAF9935288.1"/>
    </source>
</evidence>
<keyword evidence="4 12" id="KW-0349">Heme</keyword>
<evidence type="ECO:0000256" key="9">
    <source>
        <dbReference type="ARBA" id="ARBA00023004"/>
    </source>
</evidence>
<proteinExistence type="inferred from homology"/>
<dbReference type="PANTHER" id="PTHR46206:SF5">
    <property type="entry name" value="P450, PUTATIVE (EUROFUNG)-RELATED"/>
    <property type="match status" value="1"/>
</dbReference>
<name>A0A8H3IWA5_9LECA</name>
<dbReference type="GO" id="GO:0020037">
    <property type="term" value="F:heme binding"/>
    <property type="evidence" value="ECO:0007669"/>
    <property type="project" value="InterPro"/>
</dbReference>
<keyword evidence="5" id="KW-0812">Transmembrane</keyword>
<dbReference type="SUPFAM" id="SSF48264">
    <property type="entry name" value="Cytochrome P450"/>
    <property type="match status" value="2"/>
</dbReference>
<evidence type="ECO:0000313" key="14">
    <source>
        <dbReference type="Proteomes" id="UP000664521"/>
    </source>
</evidence>
<dbReference type="GO" id="GO:0016705">
    <property type="term" value="F:oxidoreductase activity, acting on paired donors, with incorporation or reduction of molecular oxygen"/>
    <property type="evidence" value="ECO:0007669"/>
    <property type="project" value="InterPro"/>
</dbReference>
<evidence type="ECO:0000256" key="2">
    <source>
        <dbReference type="ARBA" id="ARBA00004370"/>
    </source>
</evidence>
<dbReference type="PRINTS" id="PR00465">
    <property type="entry name" value="EP450IV"/>
</dbReference>
<keyword evidence="6 12" id="KW-0479">Metal-binding</keyword>
<evidence type="ECO:0000256" key="8">
    <source>
        <dbReference type="ARBA" id="ARBA00023002"/>
    </source>
</evidence>
<comment type="subcellular location">
    <subcellularLocation>
        <location evidence="2">Membrane</location>
    </subcellularLocation>
</comment>
<dbReference type="InterPro" id="IPR002403">
    <property type="entry name" value="Cyt_P450_E_grp-IV"/>
</dbReference>
<evidence type="ECO:0000256" key="5">
    <source>
        <dbReference type="ARBA" id="ARBA00022692"/>
    </source>
</evidence>